<proteinExistence type="predicted"/>
<feature type="transmembrane region" description="Helical" evidence="1">
    <location>
        <begin position="190"/>
        <end position="215"/>
    </location>
</feature>
<evidence type="ECO:0000313" key="2">
    <source>
        <dbReference type="EMBL" id="SEJ67728.1"/>
    </source>
</evidence>
<dbReference type="RefSeq" id="WP_091832617.1">
    <property type="nucleotide sequence ID" value="NZ_FNZK01000013.1"/>
</dbReference>
<keyword evidence="1" id="KW-1133">Transmembrane helix</keyword>
<feature type="transmembrane region" description="Helical" evidence="1">
    <location>
        <begin position="150"/>
        <end position="170"/>
    </location>
</feature>
<name>A0A1H7AQY7_9FIRM</name>
<dbReference type="PANTHER" id="PTHR39419:SF1">
    <property type="entry name" value="SLL0814 PROTEIN"/>
    <property type="match status" value="1"/>
</dbReference>
<dbReference type="STRING" id="84035.SAMN05660742_11398"/>
<evidence type="ECO:0000256" key="1">
    <source>
        <dbReference type="SAM" id="Phobius"/>
    </source>
</evidence>
<dbReference type="InterPro" id="IPR007354">
    <property type="entry name" value="CruF-like"/>
</dbReference>
<protein>
    <submittedName>
        <fullName evidence="2">Putative membrane protein</fullName>
    </submittedName>
</protein>
<organism evidence="2 3">
    <name type="scientific">Propionispira arboris</name>
    <dbReference type="NCBI Taxonomy" id="84035"/>
    <lineage>
        <taxon>Bacteria</taxon>
        <taxon>Bacillati</taxon>
        <taxon>Bacillota</taxon>
        <taxon>Negativicutes</taxon>
        <taxon>Selenomonadales</taxon>
        <taxon>Selenomonadaceae</taxon>
        <taxon>Propionispira</taxon>
    </lineage>
</organism>
<keyword evidence="1" id="KW-0472">Membrane</keyword>
<feature type="transmembrane region" description="Helical" evidence="1">
    <location>
        <begin position="120"/>
        <end position="141"/>
    </location>
</feature>
<gene>
    <name evidence="2" type="ORF">SAMN05660742_11398</name>
</gene>
<sequence>MVIIMANTNLNYNQTVTADIGKNKITDYLMWGLVAIVAIMTLLMKLNIIANVTSNIFIPMFIFAWLHGTRRYGFKNMVIWFAITWIVSVFFEGLSITTGFPFGHYYYREGLGLRIWNVPIFIMVSYFAIVYTSWTVAHAVLGRFNKKIEGIYKVLVPITTALLMTMWDLVTDPQASTIGGIWVWRDGGNYFGVPISNFIGWFFVVYVFSQIFTLFISKKDFDSGNVSITSKKTYWLQPCIIYLVMGIGVVIDGIVHSDYTEIYASMGIIAVFTVIFNAGIAMLNMKTSKELN</sequence>
<accession>A0A1H7AQY7</accession>
<feature type="transmembrane region" description="Helical" evidence="1">
    <location>
        <begin position="78"/>
        <end position="100"/>
    </location>
</feature>
<dbReference type="Proteomes" id="UP000199662">
    <property type="component" value="Unassembled WGS sequence"/>
</dbReference>
<dbReference type="PANTHER" id="PTHR39419">
    <property type="entry name" value="SLL0814 PROTEIN"/>
    <property type="match status" value="1"/>
</dbReference>
<dbReference type="EMBL" id="FNZK01000013">
    <property type="protein sequence ID" value="SEJ67728.1"/>
    <property type="molecule type" value="Genomic_DNA"/>
</dbReference>
<keyword evidence="1" id="KW-0812">Transmembrane</keyword>
<dbReference type="AlphaFoldDB" id="A0A1H7AQY7"/>
<feature type="transmembrane region" description="Helical" evidence="1">
    <location>
        <begin position="48"/>
        <end position="66"/>
    </location>
</feature>
<dbReference type="Pfam" id="PF04240">
    <property type="entry name" value="Caroten_synth"/>
    <property type="match status" value="1"/>
</dbReference>
<feature type="transmembrane region" description="Helical" evidence="1">
    <location>
        <begin position="262"/>
        <end position="283"/>
    </location>
</feature>
<feature type="transmembrane region" description="Helical" evidence="1">
    <location>
        <begin position="235"/>
        <end position="256"/>
    </location>
</feature>
<evidence type="ECO:0000313" key="3">
    <source>
        <dbReference type="Proteomes" id="UP000199662"/>
    </source>
</evidence>
<keyword evidence="3" id="KW-1185">Reference proteome</keyword>
<feature type="transmembrane region" description="Helical" evidence="1">
    <location>
        <begin position="25"/>
        <end position="42"/>
    </location>
</feature>
<reference evidence="2 3" key="1">
    <citation type="submission" date="2016-10" db="EMBL/GenBank/DDBJ databases">
        <authorList>
            <person name="de Groot N.N."/>
        </authorList>
    </citation>
    <scope>NUCLEOTIDE SEQUENCE [LARGE SCALE GENOMIC DNA]</scope>
    <source>
        <strain evidence="2 3">DSM 2179</strain>
    </source>
</reference>